<feature type="active site" description="Nucleophile" evidence="11">
    <location>
        <position position="54"/>
    </location>
</feature>
<evidence type="ECO:0000256" key="9">
    <source>
        <dbReference type="ARBA" id="ARBA00023163"/>
    </source>
</evidence>
<evidence type="ECO:0000256" key="8">
    <source>
        <dbReference type="ARBA" id="ARBA00023015"/>
    </source>
</evidence>
<keyword evidence="6 12" id="KW-0378">Hydrolase</keyword>
<dbReference type="Gene3D" id="3.90.70.40">
    <property type="match status" value="1"/>
</dbReference>
<keyword evidence="9" id="KW-0804">Transcription</keyword>
<dbReference type="PANTHER" id="PTHR14159:SF0">
    <property type="entry name" value="ATAXIN-3-RELATED"/>
    <property type="match status" value="1"/>
</dbReference>
<dbReference type="GO" id="GO:0005634">
    <property type="term" value="C:nucleus"/>
    <property type="evidence" value="ECO:0007669"/>
    <property type="project" value="UniProtKB-SubCell"/>
</dbReference>
<evidence type="ECO:0000313" key="15">
    <source>
        <dbReference type="EMBL" id="KAJ8601615.1"/>
    </source>
</evidence>
<comment type="subcellular location">
    <subcellularLocation>
        <location evidence="2">Nucleus</location>
    </subcellularLocation>
</comment>
<dbReference type="AlphaFoldDB" id="A0AAD7UC75"/>
<name>A0AAD7UC75_9STRA</name>
<evidence type="ECO:0000256" key="7">
    <source>
        <dbReference type="ARBA" id="ARBA00022807"/>
    </source>
</evidence>
<feature type="active site" description="Proton acceptor" evidence="11">
    <location>
        <position position="146"/>
    </location>
</feature>
<evidence type="ECO:0000256" key="5">
    <source>
        <dbReference type="ARBA" id="ARBA00022786"/>
    </source>
</evidence>
<keyword evidence="16" id="KW-1185">Reference proteome</keyword>
<feature type="region of interest" description="Disordered" evidence="13">
    <location>
        <begin position="275"/>
        <end position="299"/>
    </location>
</feature>
<dbReference type="EC" id="3.4.19.12" evidence="3"/>
<dbReference type="Pfam" id="PF02099">
    <property type="entry name" value="Josephin"/>
    <property type="match status" value="1"/>
</dbReference>
<dbReference type="EMBL" id="JAQMWT010000415">
    <property type="protein sequence ID" value="KAJ8601615.1"/>
    <property type="molecule type" value="Genomic_DNA"/>
</dbReference>
<evidence type="ECO:0000256" key="12">
    <source>
        <dbReference type="PROSITE-ProRule" id="PRU00331"/>
    </source>
</evidence>
<dbReference type="GO" id="GO:0004843">
    <property type="term" value="F:cysteine-type deubiquitinase activity"/>
    <property type="evidence" value="ECO:0007669"/>
    <property type="project" value="UniProtKB-EC"/>
</dbReference>
<evidence type="ECO:0000256" key="6">
    <source>
        <dbReference type="ARBA" id="ARBA00022801"/>
    </source>
</evidence>
<evidence type="ECO:0000259" key="14">
    <source>
        <dbReference type="PROSITE" id="PS50957"/>
    </source>
</evidence>
<feature type="active site" evidence="11 12">
    <location>
        <position position="161"/>
    </location>
</feature>
<dbReference type="PANTHER" id="PTHR14159">
    <property type="entry name" value="ATAXIN-3-RELATED"/>
    <property type="match status" value="1"/>
</dbReference>
<evidence type="ECO:0000256" key="1">
    <source>
        <dbReference type="ARBA" id="ARBA00000707"/>
    </source>
</evidence>
<dbReference type="Gene3D" id="1.10.287.10">
    <property type="entry name" value="S15/NS1, RNA-binding"/>
    <property type="match status" value="1"/>
</dbReference>
<evidence type="ECO:0000256" key="11">
    <source>
        <dbReference type="PIRSR" id="PIRSR633865-1"/>
    </source>
</evidence>
<evidence type="ECO:0000256" key="4">
    <source>
        <dbReference type="ARBA" id="ARBA00022670"/>
    </source>
</evidence>
<feature type="active site" evidence="12">
    <location>
        <position position="146"/>
    </location>
</feature>
<keyword evidence="8" id="KW-0805">Transcription regulation</keyword>
<feature type="domain" description="Josephin" evidence="14">
    <location>
        <begin position="41"/>
        <end position="207"/>
    </location>
</feature>
<keyword evidence="4" id="KW-0645">Protease</keyword>
<accession>A0AAD7UC75</accession>
<reference evidence="15" key="1">
    <citation type="submission" date="2023-01" db="EMBL/GenBank/DDBJ databases">
        <title>Metagenome sequencing of chrysophaentin producing Chrysophaeum taylorii.</title>
        <authorList>
            <person name="Davison J."/>
            <person name="Bewley C."/>
        </authorList>
    </citation>
    <scope>NUCLEOTIDE SEQUENCE</scope>
    <source>
        <strain evidence="15">NIES-1699</strain>
    </source>
</reference>
<feature type="region of interest" description="Disordered" evidence="13">
    <location>
        <begin position="1"/>
        <end position="31"/>
    </location>
</feature>
<dbReference type="PROSITE" id="PS50957">
    <property type="entry name" value="JOSEPHIN"/>
    <property type="match status" value="1"/>
</dbReference>
<comment type="catalytic activity">
    <reaction evidence="1">
        <text>Thiol-dependent hydrolysis of ester, thioester, amide, peptide and isopeptide bonds formed by the C-terminal Gly of ubiquitin (a 76-residue protein attached to proteins as an intracellular targeting signal).</text>
        <dbReference type="EC" id="3.4.19.12"/>
    </reaction>
</comment>
<proteinExistence type="predicted"/>
<evidence type="ECO:0000256" key="13">
    <source>
        <dbReference type="SAM" id="MobiDB-lite"/>
    </source>
</evidence>
<feature type="active site" evidence="12">
    <location>
        <position position="54"/>
    </location>
</feature>
<evidence type="ECO:0000256" key="3">
    <source>
        <dbReference type="ARBA" id="ARBA00012759"/>
    </source>
</evidence>
<dbReference type="InterPro" id="IPR033865">
    <property type="entry name" value="Ataxin-3"/>
</dbReference>
<dbReference type="Proteomes" id="UP001230188">
    <property type="component" value="Unassembled WGS sequence"/>
</dbReference>
<organism evidence="15 16">
    <name type="scientific">Chrysophaeum taylorii</name>
    <dbReference type="NCBI Taxonomy" id="2483200"/>
    <lineage>
        <taxon>Eukaryota</taxon>
        <taxon>Sar</taxon>
        <taxon>Stramenopiles</taxon>
        <taxon>Ochrophyta</taxon>
        <taxon>Pelagophyceae</taxon>
        <taxon>Pelagomonadales</taxon>
        <taxon>Pelagomonadaceae</taxon>
        <taxon>Chrysophaeum</taxon>
    </lineage>
</organism>
<dbReference type="GO" id="GO:0006508">
    <property type="term" value="P:proteolysis"/>
    <property type="evidence" value="ECO:0007669"/>
    <property type="project" value="UniProtKB-KW"/>
</dbReference>
<dbReference type="InterPro" id="IPR006155">
    <property type="entry name" value="Josephin"/>
</dbReference>
<comment type="caution">
    <text evidence="15">The sequence shown here is derived from an EMBL/GenBank/DDBJ whole genome shotgun (WGS) entry which is preliminary data.</text>
</comment>
<evidence type="ECO:0000256" key="10">
    <source>
        <dbReference type="ARBA" id="ARBA00023242"/>
    </source>
</evidence>
<protein>
    <recommendedName>
        <fullName evidence="3">ubiquitinyl hydrolase 1</fullName>
        <ecNumber evidence="3">3.4.19.12</ecNumber>
    </recommendedName>
</protein>
<sequence>MAIKGLNDIASDDDPANGDASGIPLSGREMPVDGEQMPREFHGIYHEKQIGSLCAVHAMNNLVQRQEFDEIELASVAHELDAAEAAFLDGSRLTGEDSSGNVRADGFFSVQVIVSALQRFGLECAPATSVSDPARERGFIFNRREHWFALRRIGSEWFDLNSMFAAPKHMSYADLALFFDTHAHQGYSIFVVRGPYPATPLETQPAALRAAVDFCKLAAGASRDDGSSKPRPDASFAAFSGTGQRLQGPAVDPDLAAAAQADPDLAAAIAMSLSDASAPRRDAKDDADEIRRKRLARFG</sequence>
<gene>
    <name evidence="15" type="ORF">CTAYLR_007253</name>
</gene>
<dbReference type="GO" id="GO:0016579">
    <property type="term" value="P:protein deubiquitination"/>
    <property type="evidence" value="ECO:0007669"/>
    <property type="project" value="InterPro"/>
</dbReference>
<keyword evidence="7" id="KW-0788">Thiol protease</keyword>
<evidence type="ECO:0000313" key="16">
    <source>
        <dbReference type="Proteomes" id="UP001230188"/>
    </source>
</evidence>
<keyword evidence="10" id="KW-0539">Nucleus</keyword>
<evidence type="ECO:0000256" key="2">
    <source>
        <dbReference type="ARBA" id="ARBA00004123"/>
    </source>
</evidence>
<keyword evidence="5" id="KW-0833">Ubl conjugation pathway</keyword>
<dbReference type="SMART" id="SM01246">
    <property type="entry name" value="Josephin"/>
    <property type="match status" value="1"/>
</dbReference>